<evidence type="ECO:0000313" key="4">
    <source>
        <dbReference type="Proteomes" id="UP000198619"/>
    </source>
</evidence>
<proteinExistence type="predicted"/>
<feature type="domain" description="VanZ-like" evidence="2">
    <location>
        <begin position="45"/>
        <end position="176"/>
    </location>
</feature>
<dbReference type="InterPro" id="IPR053150">
    <property type="entry name" value="Teicoplanin_resist-assoc"/>
</dbReference>
<evidence type="ECO:0000259" key="2">
    <source>
        <dbReference type="Pfam" id="PF04892"/>
    </source>
</evidence>
<feature type="transmembrane region" description="Helical" evidence="1">
    <location>
        <begin position="6"/>
        <end position="25"/>
    </location>
</feature>
<reference evidence="3 4" key="1">
    <citation type="submission" date="2016-10" db="EMBL/GenBank/DDBJ databases">
        <authorList>
            <person name="de Groot N.N."/>
        </authorList>
    </citation>
    <scope>NUCLEOTIDE SEQUENCE [LARGE SCALE GENOMIC DNA]</scope>
    <source>
        <strain evidence="3 4">DSM 12271</strain>
    </source>
</reference>
<dbReference type="EMBL" id="FOKI01000001">
    <property type="protein sequence ID" value="SFA72415.1"/>
    <property type="molecule type" value="Genomic_DNA"/>
</dbReference>
<feature type="transmembrane region" description="Helical" evidence="1">
    <location>
        <begin position="128"/>
        <end position="148"/>
    </location>
</feature>
<dbReference type="Proteomes" id="UP000198619">
    <property type="component" value="Unassembled WGS sequence"/>
</dbReference>
<evidence type="ECO:0000256" key="1">
    <source>
        <dbReference type="SAM" id="Phobius"/>
    </source>
</evidence>
<feature type="transmembrane region" description="Helical" evidence="1">
    <location>
        <begin position="160"/>
        <end position="177"/>
    </location>
</feature>
<dbReference type="Pfam" id="PF04892">
    <property type="entry name" value="VanZ"/>
    <property type="match status" value="1"/>
</dbReference>
<gene>
    <name evidence="3" type="ORF">SAMN04488528_1001218</name>
</gene>
<accession>A0A1I0V7V9</accession>
<keyword evidence="1" id="KW-1133">Transmembrane helix</keyword>
<dbReference type="PANTHER" id="PTHR36834">
    <property type="entry name" value="MEMBRANE PROTEIN-RELATED"/>
    <property type="match status" value="1"/>
</dbReference>
<evidence type="ECO:0000313" key="3">
    <source>
        <dbReference type="EMBL" id="SFA72415.1"/>
    </source>
</evidence>
<dbReference type="RefSeq" id="WP_177199276.1">
    <property type="nucleotide sequence ID" value="NZ_FOKI01000001.1"/>
</dbReference>
<sequence length="192" mass="21939">MIIDRIFAFVIGAPILIIIESIRYIKAKSLKQKFINYRELVLIIFLIYLIGLISITLLPFHTFGNLKPRANILPIFNTIKDISLTSSSMPNYMIKFWIVNILGNLFILVPLATIVPILFKKFRNIKSTLVLCLLVSILIEFLQYLSVFLGNARSVDIDDVILNSLGALIGFSIFKSINKKYLIQKKKSNFLI</sequence>
<feature type="transmembrane region" description="Helical" evidence="1">
    <location>
        <begin position="96"/>
        <end position="119"/>
    </location>
</feature>
<organism evidence="3 4">
    <name type="scientific">Clostridium frigidicarnis</name>
    <dbReference type="NCBI Taxonomy" id="84698"/>
    <lineage>
        <taxon>Bacteria</taxon>
        <taxon>Bacillati</taxon>
        <taxon>Bacillota</taxon>
        <taxon>Clostridia</taxon>
        <taxon>Eubacteriales</taxon>
        <taxon>Clostridiaceae</taxon>
        <taxon>Clostridium</taxon>
    </lineage>
</organism>
<feature type="transmembrane region" description="Helical" evidence="1">
    <location>
        <begin position="37"/>
        <end position="60"/>
    </location>
</feature>
<dbReference type="InterPro" id="IPR006976">
    <property type="entry name" value="VanZ-like"/>
</dbReference>
<dbReference type="AlphaFoldDB" id="A0A1I0V7V9"/>
<name>A0A1I0V7V9_9CLOT</name>
<keyword evidence="1" id="KW-0472">Membrane</keyword>
<protein>
    <submittedName>
        <fullName evidence="3">Glycopeptide antibiotics resistance protein</fullName>
    </submittedName>
</protein>
<keyword evidence="4" id="KW-1185">Reference proteome</keyword>
<keyword evidence="1" id="KW-0812">Transmembrane</keyword>
<dbReference type="PANTHER" id="PTHR36834:SF1">
    <property type="entry name" value="INTEGRAL MEMBRANE PROTEIN"/>
    <property type="match status" value="1"/>
</dbReference>